<dbReference type="CDD" id="cd06262">
    <property type="entry name" value="metallo-hydrolase-like_MBL-fold"/>
    <property type="match status" value="1"/>
</dbReference>
<reference evidence="6" key="1">
    <citation type="submission" date="2016-04" db="EMBL/GenBank/DDBJ databases">
        <authorList>
            <person name="Evans L.H."/>
            <person name="Alamgir A."/>
            <person name="Owens N."/>
            <person name="Weber N.D."/>
            <person name="Virtaneva K."/>
            <person name="Barbian K."/>
            <person name="Babar A."/>
            <person name="Rosenke K."/>
        </authorList>
    </citation>
    <scope>NUCLEOTIDE SEQUENCE</scope>
    <source>
        <strain evidence="6">86</strain>
    </source>
</reference>
<dbReference type="PANTHER" id="PTHR46233">
    <property type="entry name" value="HYDROXYACYLGLUTATHIONE HYDROLASE GLOC"/>
    <property type="match status" value="1"/>
</dbReference>
<evidence type="ECO:0000256" key="4">
    <source>
        <dbReference type="ARBA" id="ARBA00022833"/>
    </source>
</evidence>
<accession>A0A212K0S9</accession>
<keyword evidence="4" id="KW-0862">Zinc</keyword>
<dbReference type="PANTHER" id="PTHR46233:SF3">
    <property type="entry name" value="HYDROXYACYLGLUTATHIONE HYDROLASE GLOC"/>
    <property type="match status" value="1"/>
</dbReference>
<keyword evidence="3" id="KW-0378">Hydrolase</keyword>
<dbReference type="InterPro" id="IPR001279">
    <property type="entry name" value="Metallo-B-lactamas"/>
</dbReference>
<comment type="cofactor">
    <cofactor evidence="1">
        <name>Zn(2+)</name>
        <dbReference type="ChEBI" id="CHEBI:29105"/>
    </cofactor>
</comment>
<dbReference type="EMBL" id="FLUQ01000002">
    <property type="protein sequence ID" value="SBW05277.1"/>
    <property type="molecule type" value="Genomic_DNA"/>
</dbReference>
<gene>
    <name evidence="6" type="ORF">KL86DPRO_20459</name>
</gene>
<dbReference type="GO" id="GO:0016787">
    <property type="term" value="F:hydrolase activity"/>
    <property type="evidence" value="ECO:0007669"/>
    <property type="project" value="UniProtKB-KW"/>
</dbReference>
<name>A0A212K0S9_9DELT</name>
<keyword evidence="2" id="KW-0479">Metal-binding</keyword>
<dbReference type="GO" id="GO:0046872">
    <property type="term" value="F:metal ion binding"/>
    <property type="evidence" value="ECO:0007669"/>
    <property type="project" value="UniProtKB-KW"/>
</dbReference>
<dbReference type="Pfam" id="PF00753">
    <property type="entry name" value="Lactamase_B"/>
    <property type="match status" value="1"/>
</dbReference>
<dbReference type="Gene3D" id="3.60.15.10">
    <property type="entry name" value="Ribonuclease Z/Hydroxyacylglutathione hydrolase-like"/>
    <property type="match status" value="1"/>
</dbReference>
<protein>
    <submittedName>
        <fullName evidence="6">Beta-lactamase domain protein</fullName>
    </submittedName>
</protein>
<dbReference type="SUPFAM" id="SSF56281">
    <property type="entry name" value="Metallo-hydrolase/oxidoreductase"/>
    <property type="match status" value="1"/>
</dbReference>
<dbReference type="AlphaFoldDB" id="A0A212K0S9"/>
<evidence type="ECO:0000313" key="6">
    <source>
        <dbReference type="EMBL" id="SBW05277.1"/>
    </source>
</evidence>
<dbReference type="InterPro" id="IPR036866">
    <property type="entry name" value="RibonucZ/Hydroxyglut_hydro"/>
</dbReference>
<evidence type="ECO:0000256" key="3">
    <source>
        <dbReference type="ARBA" id="ARBA00022801"/>
    </source>
</evidence>
<proteinExistence type="predicted"/>
<evidence type="ECO:0000259" key="5">
    <source>
        <dbReference type="SMART" id="SM00849"/>
    </source>
</evidence>
<evidence type="ECO:0000256" key="1">
    <source>
        <dbReference type="ARBA" id="ARBA00001947"/>
    </source>
</evidence>
<dbReference type="InterPro" id="IPR051453">
    <property type="entry name" value="MBL_Glyoxalase_II"/>
</dbReference>
<organism evidence="6">
    <name type="scientific">uncultured delta proteobacterium</name>
    <dbReference type="NCBI Taxonomy" id="34034"/>
    <lineage>
        <taxon>Bacteria</taxon>
        <taxon>Deltaproteobacteria</taxon>
        <taxon>environmental samples</taxon>
    </lineage>
</organism>
<sequence length="204" mass="22107">MRVHTFPLGPLETNCYLLVEGSEAVAVDPGGDPTAVVKYLADNRLNLVAILNTHLHFDHVGGNAPLAKATGAPIYLCKEDLFLLQATSGTRFGLPPTEPFEYQNLEPGETTFMGLRCTVIHTPGHSPGSLSFYFPDQGALFSGDVLFYRDTGRSDLPGGSRPVLENETIRGKLYKLPDATVVYPGHGPETTIGVEKVENHWVTA</sequence>
<dbReference type="SMART" id="SM00849">
    <property type="entry name" value="Lactamase_B"/>
    <property type="match status" value="1"/>
</dbReference>
<evidence type="ECO:0000256" key="2">
    <source>
        <dbReference type="ARBA" id="ARBA00022723"/>
    </source>
</evidence>
<feature type="domain" description="Metallo-beta-lactamase" evidence="5">
    <location>
        <begin position="12"/>
        <end position="186"/>
    </location>
</feature>